<keyword evidence="7" id="KW-0804">Transcription</keyword>
<keyword evidence="5" id="KW-0805">Transcription regulation</keyword>
<evidence type="ECO:0000259" key="10">
    <source>
        <dbReference type="PROSITE" id="PS50110"/>
    </source>
</evidence>
<dbReference type="PROSITE" id="PS50110">
    <property type="entry name" value="RESPONSE_REGULATORY"/>
    <property type="match status" value="1"/>
</dbReference>
<dbReference type="InterPro" id="IPR018062">
    <property type="entry name" value="HTH_AraC-typ_CS"/>
</dbReference>
<feature type="domain" description="HTH araC/xylS-type" evidence="9">
    <location>
        <begin position="454"/>
        <end position="552"/>
    </location>
</feature>
<dbReference type="PRINTS" id="PR00032">
    <property type="entry name" value="HTHARAC"/>
</dbReference>
<dbReference type="InterPro" id="IPR020449">
    <property type="entry name" value="Tscrpt_reg_AraC-type_HTH"/>
</dbReference>
<feature type="domain" description="Response regulatory" evidence="10">
    <location>
        <begin position="3"/>
        <end position="120"/>
    </location>
</feature>
<reference evidence="11 12" key="1">
    <citation type="journal article" date="2009" name="Int. J. Syst. Evol. Microbiol.">
        <title>Paenibacillus contaminans sp. nov., isolated from a contaminated laboratory plate.</title>
        <authorList>
            <person name="Chou J.H."/>
            <person name="Lee J.H."/>
            <person name="Lin M.C."/>
            <person name="Chang P.S."/>
            <person name="Arun A.B."/>
            <person name="Young C.C."/>
            <person name="Chen W.M."/>
        </authorList>
    </citation>
    <scope>NUCLEOTIDE SEQUENCE [LARGE SCALE GENOMIC DNA]</scope>
    <source>
        <strain evidence="11 12">CKOBP-6</strain>
    </source>
</reference>
<dbReference type="AlphaFoldDB" id="A0A329MFZ3"/>
<evidence type="ECO:0000313" key="11">
    <source>
        <dbReference type="EMBL" id="RAV18794.1"/>
    </source>
</evidence>
<evidence type="ECO:0000256" key="5">
    <source>
        <dbReference type="ARBA" id="ARBA00023015"/>
    </source>
</evidence>
<accession>A0A329MFZ3</accession>
<feature type="modified residue" description="4-aspartylphosphate" evidence="8">
    <location>
        <position position="55"/>
    </location>
</feature>
<evidence type="ECO:0000256" key="1">
    <source>
        <dbReference type="ARBA" id="ARBA00004496"/>
    </source>
</evidence>
<dbReference type="Pfam" id="PF00072">
    <property type="entry name" value="Response_reg"/>
    <property type="match status" value="1"/>
</dbReference>
<dbReference type="InterPro" id="IPR009057">
    <property type="entry name" value="Homeodomain-like_sf"/>
</dbReference>
<name>A0A329MFZ3_9BACL</name>
<dbReference type="OrthoDB" id="2543932at2"/>
<gene>
    <name evidence="11" type="ORF">DQG23_23985</name>
</gene>
<dbReference type="PANTHER" id="PTHR42713:SF3">
    <property type="entry name" value="TRANSCRIPTIONAL REGULATORY PROTEIN HPTR"/>
    <property type="match status" value="1"/>
</dbReference>
<evidence type="ECO:0000256" key="7">
    <source>
        <dbReference type="ARBA" id="ARBA00023163"/>
    </source>
</evidence>
<evidence type="ECO:0008006" key="13">
    <source>
        <dbReference type="Google" id="ProtNLM"/>
    </source>
</evidence>
<dbReference type="CDD" id="cd17536">
    <property type="entry name" value="REC_YesN-like"/>
    <property type="match status" value="1"/>
</dbReference>
<dbReference type="InterPro" id="IPR011006">
    <property type="entry name" value="CheY-like_superfamily"/>
</dbReference>
<evidence type="ECO:0000313" key="12">
    <source>
        <dbReference type="Proteomes" id="UP000250369"/>
    </source>
</evidence>
<comment type="subcellular location">
    <subcellularLocation>
        <location evidence="1">Cytoplasm</location>
    </subcellularLocation>
</comment>
<dbReference type="RefSeq" id="WP_113033412.1">
    <property type="nucleotide sequence ID" value="NZ_QMFB01000015.1"/>
</dbReference>
<dbReference type="Proteomes" id="UP000250369">
    <property type="component" value="Unassembled WGS sequence"/>
</dbReference>
<protein>
    <recommendedName>
        <fullName evidence="13">DNA-binding response regulator</fullName>
    </recommendedName>
</protein>
<evidence type="ECO:0000256" key="6">
    <source>
        <dbReference type="ARBA" id="ARBA00023125"/>
    </source>
</evidence>
<dbReference type="InterPro" id="IPR051552">
    <property type="entry name" value="HptR"/>
</dbReference>
<dbReference type="SMART" id="SM00448">
    <property type="entry name" value="REC"/>
    <property type="match status" value="1"/>
</dbReference>
<dbReference type="InterPro" id="IPR018060">
    <property type="entry name" value="HTH_AraC"/>
</dbReference>
<dbReference type="GO" id="GO:0000160">
    <property type="term" value="P:phosphorelay signal transduction system"/>
    <property type="evidence" value="ECO:0007669"/>
    <property type="project" value="UniProtKB-KW"/>
</dbReference>
<keyword evidence="2" id="KW-0963">Cytoplasm</keyword>
<dbReference type="Gene3D" id="1.10.10.60">
    <property type="entry name" value="Homeodomain-like"/>
    <property type="match status" value="2"/>
</dbReference>
<comment type="caution">
    <text evidence="11">The sequence shown here is derived from an EMBL/GenBank/DDBJ whole genome shotgun (WGS) entry which is preliminary data.</text>
</comment>
<dbReference type="GO" id="GO:0043565">
    <property type="term" value="F:sequence-specific DNA binding"/>
    <property type="evidence" value="ECO:0007669"/>
    <property type="project" value="InterPro"/>
</dbReference>
<sequence>MNNVLLIDDEPIIVETTYNMLKRIEHLDLIVWKAHSAHEGLDIMRNNRIDILITDVRMPIMTGLELIKHVRKQWSRCKVIFLSGYSDYEYLQTALQHHAFDYLLKPVEDEKIVETVQRVIAEIDAELQMNDIMSQAETQLQKANYLLQKDFFEALFDGAPQSLDFITGELQSLHIPLEPNENVILMMGRVDRWPQHFPLKDKLLLQYAINNIVEEFLLEACRIVPVTDDRYLVWFIQHRTVEQSGDLYDIEEKRDPVRLQWYINELLEKIQHSVQQYLQLPVSFILSKPNVGWLHIHHAYKEMAEWMQRGIGLDEGIIWVEKAGDMLLQNGEQELLPKDIKRYINQLTNTLESGDKKEFNRTLADFIRITQKAVFLDFTLQMEIFAHLSAMYLSFINARKISRVIGGELDLTLLSNYNSFAHWSAFEDFCIRLSEALFSHTELEKRDQKKEIAEKVDAYIVKYINQNITLDQISKHFHLSPYYLSRLYHAEKGIPLSERMKLLKLTQAKELLLMEGKKIHEVALELGFYNVSYFGKFFKKNTGITPQEYKLNNT</sequence>
<keyword evidence="3 8" id="KW-0597">Phosphoprotein</keyword>
<keyword evidence="6" id="KW-0238">DNA-binding</keyword>
<dbReference type="SUPFAM" id="SSF46689">
    <property type="entry name" value="Homeodomain-like"/>
    <property type="match status" value="1"/>
</dbReference>
<proteinExistence type="predicted"/>
<dbReference type="Pfam" id="PF12833">
    <property type="entry name" value="HTH_18"/>
    <property type="match status" value="1"/>
</dbReference>
<dbReference type="SMART" id="SM00342">
    <property type="entry name" value="HTH_ARAC"/>
    <property type="match status" value="1"/>
</dbReference>
<keyword evidence="12" id="KW-1185">Reference proteome</keyword>
<dbReference type="GO" id="GO:0005737">
    <property type="term" value="C:cytoplasm"/>
    <property type="evidence" value="ECO:0007669"/>
    <property type="project" value="UniProtKB-SubCell"/>
</dbReference>
<evidence type="ECO:0000259" key="9">
    <source>
        <dbReference type="PROSITE" id="PS01124"/>
    </source>
</evidence>
<evidence type="ECO:0000256" key="3">
    <source>
        <dbReference type="ARBA" id="ARBA00022553"/>
    </source>
</evidence>
<keyword evidence="4" id="KW-0902">Two-component regulatory system</keyword>
<dbReference type="PROSITE" id="PS01124">
    <property type="entry name" value="HTH_ARAC_FAMILY_2"/>
    <property type="match status" value="1"/>
</dbReference>
<evidence type="ECO:0000256" key="8">
    <source>
        <dbReference type="PROSITE-ProRule" id="PRU00169"/>
    </source>
</evidence>
<dbReference type="Gene3D" id="3.40.50.2300">
    <property type="match status" value="1"/>
</dbReference>
<evidence type="ECO:0000256" key="4">
    <source>
        <dbReference type="ARBA" id="ARBA00023012"/>
    </source>
</evidence>
<dbReference type="PANTHER" id="PTHR42713">
    <property type="entry name" value="HISTIDINE KINASE-RELATED"/>
    <property type="match status" value="1"/>
</dbReference>
<dbReference type="PROSITE" id="PS00041">
    <property type="entry name" value="HTH_ARAC_FAMILY_1"/>
    <property type="match status" value="1"/>
</dbReference>
<evidence type="ECO:0000256" key="2">
    <source>
        <dbReference type="ARBA" id="ARBA00022490"/>
    </source>
</evidence>
<dbReference type="GO" id="GO:0003700">
    <property type="term" value="F:DNA-binding transcription factor activity"/>
    <property type="evidence" value="ECO:0007669"/>
    <property type="project" value="InterPro"/>
</dbReference>
<dbReference type="EMBL" id="QMFB01000015">
    <property type="protein sequence ID" value="RAV18794.1"/>
    <property type="molecule type" value="Genomic_DNA"/>
</dbReference>
<organism evidence="11 12">
    <name type="scientific">Paenibacillus contaminans</name>
    <dbReference type="NCBI Taxonomy" id="450362"/>
    <lineage>
        <taxon>Bacteria</taxon>
        <taxon>Bacillati</taxon>
        <taxon>Bacillota</taxon>
        <taxon>Bacilli</taxon>
        <taxon>Bacillales</taxon>
        <taxon>Paenibacillaceae</taxon>
        <taxon>Paenibacillus</taxon>
    </lineage>
</organism>
<dbReference type="SUPFAM" id="SSF52172">
    <property type="entry name" value="CheY-like"/>
    <property type="match status" value="1"/>
</dbReference>
<dbReference type="InterPro" id="IPR001789">
    <property type="entry name" value="Sig_transdc_resp-reg_receiver"/>
</dbReference>